<dbReference type="PANTHER" id="PTHR30204:SF93">
    <property type="entry name" value="HTH MERR-TYPE DOMAIN-CONTAINING PROTEIN"/>
    <property type="match status" value="1"/>
</dbReference>
<reference evidence="4 5" key="1">
    <citation type="journal article" date="2019" name="Emerg. Microbes Infect.">
        <title>Comprehensive subspecies identification of 175 nontuberculous mycobacteria species based on 7547 genomic profiles.</title>
        <authorList>
            <person name="Matsumoto Y."/>
            <person name="Kinjo T."/>
            <person name="Motooka D."/>
            <person name="Nabeya D."/>
            <person name="Jung N."/>
            <person name="Uechi K."/>
            <person name="Horii T."/>
            <person name="Iida T."/>
            <person name="Fujita J."/>
            <person name="Nakamura S."/>
        </authorList>
    </citation>
    <scope>NUCLEOTIDE SEQUENCE [LARGE SCALE GENOMIC DNA]</scope>
    <source>
        <strain evidence="4 5">JCM 6399</strain>
    </source>
</reference>
<dbReference type="Gene3D" id="1.10.1660.10">
    <property type="match status" value="1"/>
</dbReference>
<dbReference type="GO" id="GO:0003700">
    <property type="term" value="F:DNA-binding transcription factor activity"/>
    <property type="evidence" value="ECO:0007669"/>
    <property type="project" value="InterPro"/>
</dbReference>
<dbReference type="PANTHER" id="PTHR30204">
    <property type="entry name" value="REDOX-CYCLING DRUG-SENSING TRANSCRIPTIONAL ACTIVATOR SOXR"/>
    <property type="match status" value="1"/>
</dbReference>
<dbReference type="Pfam" id="PF13411">
    <property type="entry name" value="MerR_1"/>
    <property type="match status" value="1"/>
</dbReference>
<organism evidence="4 5">
    <name type="scientific">Mycobacterium gallinarum</name>
    <dbReference type="NCBI Taxonomy" id="39689"/>
    <lineage>
        <taxon>Bacteria</taxon>
        <taxon>Bacillati</taxon>
        <taxon>Actinomycetota</taxon>
        <taxon>Actinomycetes</taxon>
        <taxon>Mycobacteriales</taxon>
        <taxon>Mycobacteriaceae</taxon>
        <taxon>Mycobacterium</taxon>
    </lineage>
</organism>
<evidence type="ECO:0000313" key="4">
    <source>
        <dbReference type="EMBL" id="BBY96295.1"/>
    </source>
</evidence>
<keyword evidence="5" id="KW-1185">Reference proteome</keyword>
<protein>
    <submittedName>
        <fullName evidence="4">Transcriptional regulator, MerR family protein</fullName>
    </submittedName>
</protein>
<keyword evidence="1" id="KW-0238">DNA-binding</keyword>
<keyword evidence="2" id="KW-0175">Coiled coil</keyword>
<dbReference type="EMBL" id="AP022601">
    <property type="protein sequence ID" value="BBY96295.1"/>
    <property type="molecule type" value="Genomic_DNA"/>
</dbReference>
<feature type="domain" description="HTH merR-type" evidence="3">
    <location>
        <begin position="6"/>
        <end position="75"/>
    </location>
</feature>
<proteinExistence type="predicted"/>
<feature type="coiled-coil region" evidence="2">
    <location>
        <begin position="83"/>
        <end position="110"/>
    </location>
</feature>
<evidence type="ECO:0000256" key="1">
    <source>
        <dbReference type="ARBA" id="ARBA00023125"/>
    </source>
</evidence>
<evidence type="ECO:0000256" key="2">
    <source>
        <dbReference type="SAM" id="Coils"/>
    </source>
</evidence>
<sequence length="254" mass="28491">MMEPVAWSTREVAELAGTSLRAVRHYHQIGLLPEPERRSNGYKQYGVAHLVRLVRIKRLTDLGFSLPQIAAMGESDDHPEQALRELDAELTETIDRLQRARDELRELLEHAAPTDLPPDFVAPDTAAKMTDADRKLVVVLSRVLGPRGRRTYADMIRETPDDPAATELDNLPAEADEATRRDLAERLAPYIRAINDAHPELAEFRSDAPRGERFAEEAIGAAMVDLYNPAQLDVLRRAGEIVRNLSAREDHPRG</sequence>
<evidence type="ECO:0000313" key="5">
    <source>
        <dbReference type="Proteomes" id="UP000465785"/>
    </source>
</evidence>
<accession>A0A9W4FII3</accession>
<name>A0A9W4FII3_9MYCO</name>
<dbReference type="SMART" id="SM00422">
    <property type="entry name" value="HTH_MERR"/>
    <property type="match status" value="1"/>
</dbReference>
<evidence type="ECO:0000259" key="3">
    <source>
        <dbReference type="PROSITE" id="PS50937"/>
    </source>
</evidence>
<dbReference type="KEGG" id="mgau:MGALJ_59640"/>
<dbReference type="GO" id="GO:0003677">
    <property type="term" value="F:DNA binding"/>
    <property type="evidence" value="ECO:0007669"/>
    <property type="project" value="UniProtKB-KW"/>
</dbReference>
<dbReference type="InterPro" id="IPR000551">
    <property type="entry name" value="MerR-type_HTH_dom"/>
</dbReference>
<dbReference type="CDD" id="cd01106">
    <property type="entry name" value="HTH_TipAL-Mta"/>
    <property type="match status" value="1"/>
</dbReference>
<dbReference type="SUPFAM" id="SSF46955">
    <property type="entry name" value="Putative DNA-binding domain"/>
    <property type="match status" value="1"/>
</dbReference>
<gene>
    <name evidence="4" type="ORF">MGALJ_59640</name>
</gene>
<dbReference type="InterPro" id="IPR009061">
    <property type="entry name" value="DNA-bd_dom_put_sf"/>
</dbReference>
<dbReference type="InterPro" id="IPR047057">
    <property type="entry name" value="MerR_fam"/>
</dbReference>
<dbReference type="PROSITE" id="PS50937">
    <property type="entry name" value="HTH_MERR_2"/>
    <property type="match status" value="1"/>
</dbReference>
<dbReference type="AlphaFoldDB" id="A0A9W4FII3"/>
<dbReference type="Proteomes" id="UP000465785">
    <property type="component" value="Chromosome"/>
</dbReference>